<reference evidence="1 2" key="1">
    <citation type="submission" date="2020-02" db="EMBL/GenBank/DDBJ databases">
        <title>Draft genome sequence of Haematococcus lacustris strain NIES-144.</title>
        <authorList>
            <person name="Morimoto D."/>
            <person name="Nakagawa S."/>
            <person name="Yoshida T."/>
            <person name="Sawayama S."/>
        </authorList>
    </citation>
    <scope>NUCLEOTIDE SEQUENCE [LARGE SCALE GENOMIC DNA]</scope>
    <source>
        <strain evidence="1 2">NIES-144</strain>
    </source>
</reference>
<dbReference type="AlphaFoldDB" id="A0A699ZPY1"/>
<gene>
    <name evidence="1" type="ORF">HaLaN_22584</name>
</gene>
<proteinExistence type="predicted"/>
<name>A0A699ZPY1_HAELA</name>
<comment type="caution">
    <text evidence="1">The sequence shown here is derived from an EMBL/GenBank/DDBJ whole genome shotgun (WGS) entry which is preliminary data.</text>
</comment>
<accession>A0A699ZPY1</accession>
<protein>
    <submittedName>
        <fullName evidence="1">Uncharacterized protein</fullName>
    </submittedName>
</protein>
<sequence length="446" mass="49246">AGVAKGRTPYLLPLSVWPVVVVVPQVSTDIAHGLFKRTSIHRDEYGKPFNFKCDFSLPPSASGDGPPSDTVTDTLEAAPAVIGHMANLLLERMHYQRMGDMAGLRAKFDYLTKTQQHHYTSSELLNVSADQSLNNLVALGSQQQEWRDVLQAAKAAKRQPVAGQPRYHRPLSKEVKDEVQQLINQEAPKYILPPYCSTDSFQASVEDYLSDKPCQDLHPSSMWHMAVAEQLLHQELRRPVLDLCWYSLGKESWQSLMFNATKLLDMLHDEAGLGSGVSDTVTPTLIFNCNLSLLAINDSIGGIKAHSDIISPRAKHLLEIKTPMNPFKRDGGGVGKASVKNENPWWIQALTYAVLCPVSIPVHKVSVVNLTAGEMFSLNMLNAGHPCPEGIPVLKRLAVLKKIFAKNKFSRKMMKLLFAKALERYSANADDVGGGNVEAEDDEAVD</sequence>
<dbReference type="EMBL" id="BLLF01002618">
    <property type="protein sequence ID" value="GFH24733.1"/>
    <property type="molecule type" value="Genomic_DNA"/>
</dbReference>
<organism evidence="1 2">
    <name type="scientific">Haematococcus lacustris</name>
    <name type="common">Green alga</name>
    <name type="synonym">Haematococcus pluvialis</name>
    <dbReference type="NCBI Taxonomy" id="44745"/>
    <lineage>
        <taxon>Eukaryota</taxon>
        <taxon>Viridiplantae</taxon>
        <taxon>Chlorophyta</taxon>
        <taxon>core chlorophytes</taxon>
        <taxon>Chlorophyceae</taxon>
        <taxon>CS clade</taxon>
        <taxon>Chlamydomonadales</taxon>
        <taxon>Haematococcaceae</taxon>
        <taxon>Haematococcus</taxon>
    </lineage>
</organism>
<evidence type="ECO:0000313" key="2">
    <source>
        <dbReference type="Proteomes" id="UP000485058"/>
    </source>
</evidence>
<feature type="non-terminal residue" evidence="1">
    <location>
        <position position="1"/>
    </location>
</feature>
<evidence type="ECO:0000313" key="1">
    <source>
        <dbReference type="EMBL" id="GFH24733.1"/>
    </source>
</evidence>
<dbReference type="Proteomes" id="UP000485058">
    <property type="component" value="Unassembled WGS sequence"/>
</dbReference>
<keyword evidence="2" id="KW-1185">Reference proteome</keyword>
<feature type="non-terminal residue" evidence="1">
    <location>
        <position position="446"/>
    </location>
</feature>